<sequence length="186" mass="18694">MLISRGPLIALLVLVAVGVAVASWALTFSADFVYEVEQGNAGMTMAPGLAEVFGLAFVPLVLAIIAGGVTGTALGRGIASRQATGRGKLGLWPRMGLAVLLTLATLFGLLVLSLALVYAVVALLAPTHPGIELMSGWDAVRSALSVGALVIGVGLLVGTPAAIISSLVSPVANESTRLSPKGPTAD</sequence>
<evidence type="ECO:0000256" key="1">
    <source>
        <dbReference type="SAM" id="Phobius"/>
    </source>
</evidence>
<dbReference type="Proteomes" id="UP000274391">
    <property type="component" value="Unassembled WGS sequence"/>
</dbReference>
<proteinExistence type="predicted"/>
<keyword evidence="1" id="KW-0812">Transmembrane</keyword>
<evidence type="ECO:0000313" key="3">
    <source>
        <dbReference type="Proteomes" id="UP000274391"/>
    </source>
</evidence>
<feature type="transmembrane region" description="Helical" evidence="1">
    <location>
        <begin position="144"/>
        <end position="168"/>
    </location>
</feature>
<name>A0A3P3VUN4_9MICO</name>
<protein>
    <submittedName>
        <fullName evidence="2">Uncharacterized protein</fullName>
    </submittedName>
</protein>
<feature type="transmembrane region" description="Helical" evidence="1">
    <location>
        <begin position="95"/>
        <end position="124"/>
    </location>
</feature>
<reference evidence="2 3" key="1">
    <citation type="submission" date="2018-11" db="EMBL/GenBank/DDBJ databases">
        <title>YIM 102482-1 draft genome.</title>
        <authorList>
            <person name="Li G."/>
            <person name="Jiang Y."/>
        </authorList>
    </citation>
    <scope>NUCLEOTIDE SEQUENCE [LARGE SCALE GENOMIC DNA]</scope>
    <source>
        <strain evidence="2 3">YIM 102482-1</strain>
    </source>
</reference>
<gene>
    <name evidence="2" type="ORF">EG850_08610</name>
</gene>
<organism evidence="2 3">
    <name type="scientific">Gulosibacter macacae</name>
    <dbReference type="NCBI Taxonomy" id="2488791"/>
    <lineage>
        <taxon>Bacteria</taxon>
        <taxon>Bacillati</taxon>
        <taxon>Actinomycetota</taxon>
        <taxon>Actinomycetes</taxon>
        <taxon>Micrococcales</taxon>
        <taxon>Microbacteriaceae</taxon>
        <taxon>Gulosibacter</taxon>
    </lineage>
</organism>
<keyword evidence="1" id="KW-0472">Membrane</keyword>
<dbReference type="RefSeq" id="WP_124972544.1">
    <property type="nucleotide sequence ID" value="NZ_RQVS01000009.1"/>
</dbReference>
<evidence type="ECO:0000313" key="2">
    <source>
        <dbReference type="EMBL" id="RRJ86400.1"/>
    </source>
</evidence>
<dbReference type="AlphaFoldDB" id="A0A3P3VUN4"/>
<feature type="transmembrane region" description="Helical" evidence="1">
    <location>
        <begin position="53"/>
        <end position="74"/>
    </location>
</feature>
<keyword evidence="1" id="KW-1133">Transmembrane helix</keyword>
<comment type="caution">
    <text evidence="2">The sequence shown here is derived from an EMBL/GenBank/DDBJ whole genome shotgun (WGS) entry which is preliminary data.</text>
</comment>
<keyword evidence="3" id="KW-1185">Reference proteome</keyword>
<dbReference type="EMBL" id="RQVS01000009">
    <property type="protein sequence ID" value="RRJ86400.1"/>
    <property type="molecule type" value="Genomic_DNA"/>
</dbReference>
<accession>A0A3P3VUN4</accession>